<dbReference type="AlphaFoldDB" id="A0A7W6LGG6"/>
<keyword evidence="3" id="KW-1185">Reference proteome</keyword>
<sequence>MTSKRRLPRRLLTTALIVLMALPAGVGVAQEQRRTLFDMLFGNERRRPESSIIQMRPRPERVRPQGAARPAAPTPVKPPAAAPQPEAVEKMDSARKILVVGDFGAMGVGQGLETAFEQDPSVKVIAKGSVASGLVRQDHYDWLSELPRMLEQEKPQIVVVMLGANDRQSMQVGAERERFRTDIWLKEYEERVTRLAKMVTDRKIPLLWVGLAAFESPSLTADAVTLNGIYRSNVEEVGGEFVDIWDGFVDESGQFIVTGSDVNGQPARLRGTDGVSFTDAGKRKLAFYVEKLAKRHLGDLSVGDLIRLDAGDLPLLSSLPPEVEAKMPSQPINLSDPELDGGKELLGASTIKPVARETPQNLLLTKGFLPDAPVGRIDNVRLNPTSP</sequence>
<reference evidence="2 3" key="1">
    <citation type="submission" date="2020-08" db="EMBL/GenBank/DDBJ databases">
        <title>Genomic Encyclopedia of Type Strains, Phase IV (KMG-IV): sequencing the most valuable type-strain genomes for metagenomic binning, comparative biology and taxonomic classification.</title>
        <authorList>
            <person name="Goeker M."/>
        </authorList>
    </citation>
    <scope>NUCLEOTIDE SEQUENCE [LARGE SCALE GENOMIC DNA]</scope>
    <source>
        <strain evidence="2 3">DSM 29514</strain>
    </source>
</reference>
<name>A0A7W6LGG6_9HYPH</name>
<protein>
    <recommendedName>
        <fullName evidence="4">DUF459 domain-containing protein</fullName>
    </recommendedName>
</protein>
<feature type="region of interest" description="Disordered" evidence="1">
    <location>
        <begin position="48"/>
        <end position="88"/>
    </location>
</feature>
<feature type="compositionally biased region" description="Pro residues" evidence="1">
    <location>
        <begin position="72"/>
        <end position="82"/>
    </location>
</feature>
<dbReference type="RefSeq" id="WP_165134691.1">
    <property type="nucleotide sequence ID" value="NZ_CP049250.1"/>
</dbReference>
<dbReference type="InterPro" id="IPR007407">
    <property type="entry name" value="DUF459"/>
</dbReference>
<dbReference type="InterPro" id="IPR036514">
    <property type="entry name" value="SGNH_hydro_sf"/>
</dbReference>
<accession>A0A7W6LGG6</accession>
<dbReference type="Proteomes" id="UP000519897">
    <property type="component" value="Unassembled WGS sequence"/>
</dbReference>
<dbReference type="Pfam" id="PF04311">
    <property type="entry name" value="DUF459"/>
    <property type="match status" value="1"/>
</dbReference>
<proteinExistence type="predicted"/>
<dbReference type="Gene3D" id="3.40.50.1110">
    <property type="entry name" value="SGNH hydrolase"/>
    <property type="match status" value="1"/>
</dbReference>
<dbReference type="EMBL" id="JACIEC010000002">
    <property type="protein sequence ID" value="MBB4143929.1"/>
    <property type="molecule type" value="Genomic_DNA"/>
</dbReference>
<comment type="caution">
    <text evidence="2">The sequence shown here is derived from an EMBL/GenBank/DDBJ whole genome shotgun (WGS) entry which is preliminary data.</text>
</comment>
<dbReference type="CDD" id="cd01829">
    <property type="entry name" value="SGNH_hydrolase_peri2"/>
    <property type="match status" value="1"/>
</dbReference>
<dbReference type="GO" id="GO:0016788">
    <property type="term" value="F:hydrolase activity, acting on ester bonds"/>
    <property type="evidence" value="ECO:0007669"/>
    <property type="project" value="UniProtKB-ARBA"/>
</dbReference>
<evidence type="ECO:0008006" key="4">
    <source>
        <dbReference type="Google" id="ProtNLM"/>
    </source>
</evidence>
<evidence type="ECO:0000313" key="3">
    <source>
        <dbReference type="Proteomes" id="UP000519897"/>
    </source>
</evidence>
<evidence type="ECO:0000313" key="2">
    <source>
        <dbReference type="EMBL" id="MBB4143929.1"/>
    </source>
</evidence>
<dbReference type="SUPFAM" id="SSF52266">
    <property type="entry name" value="SGNH hydrolase"/>
    <property type="match status" value="1"/>
</dbReference>
<evidence type="ECO:0000256" key="1">
    <source>
        <dbReference type="SAM" id="MobiDB-lite"/>
    </source>
</evidence>
<gene>
    <name evidence="2" type="ORF">GGQ72_002481</name>
</gene>
<organism evidence="2 3">
    <name type="scientific">Rhizobium rhizoryzae</name>
    <dbReference type="NCBI Taxonomy" id="451876"/>
    <lineage>
        <taxon>Bacteria</taxon>
        <taxon>Pseudomonadati</taxon>
        <taxon>Pseudomonadota</taxon>
        <taxon>Alphaproteobacteria</taxon>
        <taxon>Hyphomicrobiales</taxon>
        <taxon>Rhizobiaceae</taxon>
        <taxon>Rhizobium/Agrobacterium group</taxon>
        <taxon>Rhizobium</taxon>
    </lineage>
</organism>